<keyword evidence="2" id="KW-0808">Transferase</keyword>
<dbReference type="PIRSF" id="PIRSF028177">
    <property type="entry name" value="Polyketide_synth_Omtfrase_TcmP"/>
    <property type="match status" value="1"/>
</dbReference>
<dbReference type="GO" id="GO:0008168">
    <property type="term" value="F:methyltransferase activity"/>
    <property type="evidence" value="ECO:0007669"/>
    <property type="project" value="UniProtKB-KW"/>
</dbReference>
<evidence type="ECO:0000313" key="4">
    <source>
        <dbReference type="Proteomes" id="UP001501747"/>
    </source>
</evidence>
<dbReference type="InterPro" id="IPR016874">
    <property type="entry name" value="TcmP-like"/>
</dbReference>
<dbReference type="InterPro" id="IPR029063">
    <property type="entry name" value="SAM-dependent_MTases_sf"/>
</dbReference>
<dbReference type="EMBL" id="BAABAL010000016">
    <property type="protein sequence ID" value="GAA4014234.1"/>
    <property type="molecule type" value="Genomic_DNA"/>
</dbReference>
<dbReference type="Proteomes" id="UP001501747">
    <property type="component" value="Unassembled WGS sequence"/>
</dbReference>
<dbReference type="PANTHER" id="PTHR43619">
    <property type="entry name" value="S-ADENOSYL-L-METHIONINE-DEPENDENT METHYLTRANSFERASE YKTD-RELATED"/>
    <property type="match status" value="1"/>
</dbReference>
<keyword evidence="4" id="KW-1185">Reference proteome</keyword>
<evidence type="ECO:0000256" key="1">
    <source>
        <dbReference type="ARBA" id="ARBA00022603"/>
    </source>
</evidence>
<comment type="caution">
    <text evidence="3">The sequence shown here is derived from an EMBL/GenBank/DDBJ whole genome shotgun (WGS) entry which is preliminary data.</text>
</comment>
<sequence length="283" mass="32087">MERISIELGTVQETLLSTLYARALETGKKKRGLIQDPRAVEMVEQIDYDFTKFVGSPTLGASVLRTLFYDDWVRKFLSSHPGGTVVEIGAGLNTRFERVDNGRMHWVDVDLPDAMELRERFFSESERRRLVGGSVLDDSWFEVVRSLPAPYFFVSEGVLLYLDEADVRSALGQLAQGFPGSRVAFDTAGRWMVEHQGDEMFVKTVDAEYSWHCDDPEVVQRWDIGLRLTESRTLLQLPRGLRSRLPLVPRLALAGAKAFYGKKARVYMLNLFESQPSLSASNQ</sequence>
<dbReference type="Gene3D" id="3.40.50.150">
    <property type="entry name" value="Vaccinia Virus protein VP39"/>
    <property type="match status" value="1"/>
</dbReference>
<keyword evidence="1 3" id="KW-0489">Methyltransferase</keyword>
<dbReference type="GO" id="GO:0032259">
    <property type="term" value="P:methylation"/>
    <property type="evidence" value="ECO:0007669"/>
    <property type="project" value="UniProtKB-KW"/>
</dbReference>
<name>A0ABP7SP53_9PSEU</name>
<reference evidence="4" key="1">
    <citation type="journal article" date="2019" name="Int. J. Syst. Evol. Microbiol.">
        <title>The Global Catalogue of Microorganisms (GCM) 10K type strain sequencing project: providing services to taxonomists for standard genome sequencing and annotation.</title>
        <authorList>
            <consortium name="The Broad Institute Genomics Platform"/>
            <consortium name="The Broad Institute Genome Sequencing Center for Infectious Disease"/>
            <person name="Wu L."/>
            <person name="Ma J."/>
        </authorList>
    </citation>
    <scope>NUCLEOTIDE SEQUENCE [LARGE SCALE GENOMIC DNA]</scope>
    <source>
        <strain evidence="4">JCM 17342</strain>
    </source>
</reference>
<dbReference type="SUPFAM" id="SSF53335">
    <property type="entry name" value="S-adenosyl-L-methionine-dependent methyltransferases"/>
    <property type="match status" value="1"/>
</dbReference>
<organism evidence="3 4">
    <name type="scientific">Allokutzneria multivorans</name>
    <dbReference type="NCBI Taxonomy" id="1142134"/>
    <lineage>
        <taxon>Bacteria</taxon>
        <taxon>Bacillati</taxon>
        <taxon>Actinomycetota</taxon>
        <taxon>Actinomycetes</taxon>
        <taxon>Pseudonocardiales</taxon>
        <taxon>Pseudonocardiaceae</taxon>
        <taxon>Allokutzneria</taxon>
    </lineage>
</organism>
<dbReference type="InterPro" id="IPR007213">
    <property type="entry name" value="Ppm1/Ppm2/Tcmp"/>
</dbReference>
<gene>
    <name evidence="3" type="ORF">GCM10022247_41330</name>
</gene>
<dbReference type="Pfam" id="PF04072">
    <property type="entry name" value="LCM"/>
    <property type="match status" value="1"/>
</dbReference>
<dbReference type="RefSeq" id="WP_344877188.1">
    <property type="nucleotide sequence ID" value="NZ_BAABAL010000016.1"/>
</dbReference>
<evidence type="ECO:0000256" key="2">
    <source>
        <dbReference type="ARBA" id="ARBA00022679"/>
    </source>
</evidence>
<dbReference type="PANTHER" id="PTHR43619:SF2">
    <property type="entry name" value="S-ADENOSYL-L-METHIONINE-DEPENDENT METHYLTRANSFERASES SUPERFAMILY PROTEIN"/>
    <property type="match status" value="1"/>
</dbReference>
<accession>A0ABP7SP53</accession>
<evidence type="ECO:0000313" key="3">
    <source>
        <dbReference type="EMBL" id="GAA4014234.1"/>
    </source>
</evidence>
<protein>
    <submittedName>
        <fullName evidence="3">Class I SAM-dependent methyltransferase</fullName>
    </submittedName>
</protein>
<proteinExistence type="predicted"/>